<sequence>MPQPSAAITCLRVPGTEMKKRAKNNKTHSLLADYIKPVSLDTSSYLKPTSCNVVISEPESWETHLLLTRVVFRGRGRFWRRLLANQCFRLSVWVLHYMEEKRVIKLLATDPEVQVSIPGAVDLERGVIKLLATDPEVQVSIPGAVDLERGQTQPCKKASRTCAIHPLAAVHYVMALQQQQQQQQVEPLS</sequence>
<dbReference type="EMBL" id="OC318115">
    <property type="protein sequence ID" value="CAD7400640.1"/>
    <property type="molecule type" value="Genomic_DNA"/>
</dbReference>
<name>A0A7R9CQ83_TIMCR</name>
<accession>A0A7R9CQ83</accession>
<evidence type="ECO:0000313" key="1">
    <source>
        <dbReference type="EMBL" id="CAD7400640.1"/>
    </source>
</evidence>
<organism evidence="1">
    <name type="scientific">Timema cristinae</name>
    <name type="common">Walking stick</name>
    <dbReference type="NCBI Taxonomy" id="61476"/>
    <lineage>
        <taxon>Eukaryota</taxon>
        <taxon>Metazoa</taxon>
        <taxon>Ecdysozoa</taxon>
        <taxon>Arthropoda</taxon>
        <taxon>Hexapoda</taxon>
        <taxon>Insecta</taxon>
        <taxon>Pterygota</taxon>
        <taxon>Neoptera</taxon>
        <taxon>Polyneoptera</taxon>
        <taxon>Phasmatodea</taxon>
        <taxon>Timematodea</taxon>
        <taxon>Timematoidea</taxon>
        <taxon>Timematidae</taxon>
        <taxon>Timema</taxon>
    </lineage>
</organism>
<protein>
    <submittedName>
        <fullName evidence="1">Uncharacterized protein</fullName>
    </submittedName>
</protein>
<reference evidence="1" key="1">
    <citation type="submission" date="2020-11" db="EMBL/GenBank/DDBJ databases">
        <authorList>
            <person name="Tran Van P."/>
        </authorList>
    </citation>
    <scope>NUCLEOTIDE SEQUENCE</scope>
</reference>
<proteinExistence type="predicted"/>
<dbReference type="AlphaFoldDB" id="A0A7R9CQ83"/>
<gene>
    <name evidence="1" type="ORF">TCEB3V08_LOCUS5624</name>
</gene>